<evidence type="ECO:0000313" key="1">
    <source>
        <dbReference type="EMBL" id="KAJ8250659.1"/>
    </source>
</evidence>
<name>A0A9Q1CWX6_CONCO</name>
<dbReference type="AlphaFoldDB" id="A0A9Q1CWX6"/>
<accession>A0A9Q1CWX6</accession>
<evidence type="ECO:0000313" key="2">
    <source>
        <dbReference type="Proteomes" id="UP001152803"/>
    </source>
</evidence>
<comment type="caution">
    <text evidence="1">The sequence shown here is derived from an EMBL/GenBank/DDBJ whole genome shotgun (WGS) entry which is preliminary data.</text>
</comment>
<protein>
    <submittedName>
        <fullName evidence="1">Uncharacterized protein</fullName>
    </submittedName>
</protein>
<reference evidence="1" key="1">
    <citation type="journal article" date="2023" name="Science">
        <title>Genome structures resolve the early diversification of teleost fishes.</title>
        <authorList>
            <person name="Parey E."/>
            <person name="Louis A."/>
            <person name="Montfort J."/>
            <person name="Bouchez O."/>
            <person name="Roques C."/>
            <person name="Iampietro C."/>
            <person name="Lluch J."/>
            <person name="Castinel A."/>
            <person name="Donnadieu C."/>
            <person name="Desvignes T."/>
            <person name="Floi Bucao C."/>
            <person name="Jouanno E."/>
            <person name="Wen M."/>
            <person name="Mejri S."/>
            <person name="Dirks R."/>
            <person name="Jansen H."/>
            <person name="Henkel C."/>
            <person name="Chen W.J."/>
            <person name="Zahm M."/>
            <person name="Cabau C."/>
            <person name="Klopp C."/>
            <person name="Thompson A.W."/>
            <person name="Robinson-Rechavi M."/>
            <person name="Braasch I."/>
            <person name="Lecointre G."/>
            <person name="Bobe J."/>
            <person name="Postlethwait J.H."/>
            <person name="Berthelot C."/>
            <person name="Roest Crollius H."/>
            <person name="Guiguen Y."/>
        </authorList>
    </citation>
    <scope>NUCLEOTIDE SEQUENCE</scope>
    <source>
        <strain evidence="1">Concon-B</strain>
    </source>
</reference>
<dbReference type="OrthoDB" id="10391348at2759"/>
<keyword evidence="2" id="KW-1185">Reference proteome</keyword>
<sequence length="103" mass="11423">MKIRLSHLRKQGLTHTESLVSPSAGSARVLSTSRGQTIARVAHTRKVSVRCVERRFWTPKTTSRPLCDCILIAIVTPRQDGGCIFEVVPTSIFLCKFHCGLCV</sequence>
<organism evidence="1 2">
    <name type="scientific">Conger conger</name>
    <name type="common">Conger eel</name>
    <name type="synonym">Muraena conger</name>
    <dbReference type="NCBI Taxonomy" id="82655"/>
    <lineage>
        <taxon>Eukaryota</taxon>
        <taxon>Metazoa</taxon>
        <taxon>Chordata</taxon>
        <taxon>Craniata</taxon>
        <taxon>Vertebrata</taxon>
        <taxon>Euteleostomi</taxon>
        <taxon>Actinopterygii</taxon>
        <taxon>Neopterygii</taxon>
        <taxon>Teleostei</taxon>
        <taxon>Anguilliformes</taxon>
        <taxon>Congridae</taxon>
        <taxon>Conger</taxon>
    </lineage>
</organism>
<dbReference type="Proteomes" id="UP001152803">
    <property type="component" value="Unassembled WGS sequence"/>
</dbReference>
<gene>
    <name evidence="1" type="ORF">COCON_G00225810</name>
</gene>
<dbReference type="EMBL" id="JAFJMO010000018">
    <property type="protein sequence ID" value="KAJ8250659.1"/>
    <property type="molecule type" value="Genomic_DNA"/>
</dbReference>
<proteinExistence type="predicted"/>